<reference evidence="2 3" key="1">
    <citation type="submission" date="2024-09" db="EMBL/GenBank/DDBJ databases">
        <authorList>
            <person name="Sun Q."/>
            <person name="Mori K."/>
        </authorList>
    </citation>
    <scope>NUCLEOTIDE SEQUENCE [LARGE SCALE GENOMIC DNA]</scope>
    <source>
        <strain evidence="2 3">CCM 7609</strain>
    </source>
</reference>
<accession>A0ABV5G8Y6</accession>
<organism evidence="2 3">
    <name type="scientific">Citricoccus parietis</name>
    <dbReference type="NCBI Taxonomy" id="592307"/>
    <lineage>
        <taxon>Bacteria</taxon>
        <taxon>Bacillati</taxon>
        <taxon>Actinomycetota</taxon>
        <taxon>Actinomycetes</taxon>
        <taxon>Micrococcales</taxon>
        <taxon>Micrococcaceae</taxon>
        <taxon>Citricoccus</taxon>
    </lineage>
</organism>
<comment type="caution">
    <text evidence="2">The sequence shown here is derived from an EMBL/GenBank/DDBJ whole genome shotgun (WGS) entry which is preliminary data.</text>
</comment>
<sequence>MDRRPSTVPAERFRANCWAAHPSSIATHTVSASFSTPVPQRSTSGTLPTGPTSGVRIMSEIFALTANHRQCLP</sequence>
<name>A0ABV5G8Y6_9MICC</name>
<feature type="compositionally biased region" description="Low complexity" evidence="1">
    <location>
        <begin position="42"/>
        <end position="52"/>
    </location>
</feature>
<feature type="compositionally biased region" description="Polar residues" evidence="1">
    <location>
        <begin position="31"/>
        <end position="41"/>
    </location>
</feature>
<feature type="region of interest" description="Disordered" evidence="1">
    <location>
        <begin position="31"/>
        <end position="52"/>
    </location>
</feature>
<gene>
    <name evidence="2" type="ORF">ACFFX0_31220</name>
</gene>
<protein>
    <submittedName>
        <fullName evidence="2">Uncharacterized protein</fullName>
    </submittedName>
</protein>
<proteinExistence type="predicted"/>
<keyword evidence="3" id="KW-1185">Reference proteome</keyword>
<evidence type="ECO:0000256" key="1">
    <source>
        <dbReference type="SAM" id="MobiDB-lite"/>
    </source>
</evidence>
<evidence type="ECO:0000313" key="3">
    <source>
        <dbReference type="Proteomes" id="UP001589575"/>
    </source>
</evidence>
<dbReference type="EMBL" id="JBHMFI010000023">
    <property type="protein sequence ID" value="MFB9075393.1"/>
    <property type="molecule type" value="Genomic_DNA"/>
</dbReference>
<dbReference type="Proteomes" id="UP001589575">
    <property type="component" value="Unassembled WGS sequence"/>
</dbReference>
<evidence type="ECO:0000313" key="2">
    <source>
        <dbReference type="EMBL" id="MFB9075393.1"/>
    </source>
</evidence>